<dbReference type="Proteomes" id="UP001623660">
    <property type="component" value="Unassembled WGS sequence"/>
</dbReference>
<gene>
    <name evidence="3" type="ORF">ACJDU8_25610</name>
</gene>
<feature type="domain" description="Integrase catalytic" evidence="2">
    <location>
        <begin position="131"/>
        <end position="206"/>
    </location>
</feature>
<comment type="function">
    <text evidence="1">Involved in the transposition of the insertion sequence.</text>
</comment>
<dbReference type="PROSITE" id="PS50994">
    <property type="entry name" value="INTEGRASE"/>
    <property type="match status" value="1"/>
</dbReference>
<dbReference type="InterPro" id="IPR050900">
    <property type="entry name" value="Transposase_IS3/IS150/IS904"/>
</dbReference>
<keyword evidence="4" id="KW-1185">Reference proteome</keyword>
<organism evidence="3 4">
    <name type="scientific">Candidatus Clostridium eludens</name>
    <dbReference type="NCBI Taxonomy" id="3381663"/>
    <lineage>
        <taxon>Bacteria</taxon>
        <taxon>Bacillati</taxon>
        <taxon>Bacillota</taxon>
        <taxon>Clostridia</taxon>
        <taxon>Eubacteriales</taxon>
        <taxon>Clostridiaceae</taxon>
        <taxon>Clostridium</taxon>
    </lineage>
</organism>
<dbReference type="NCBIfam" id="NF033516">
    <property type="entry name" value="transpos_IS3"/>
    <property type="match status" value="1"/>
</dbReference>
<dbReference type="InterPro" id="IPR048020">
    <property type="entry name" value="Transpos_IS3"/>
</dbReference>
<dbReference type="RefSeq" id="WP_406795008.1">
    <property type="nucleotide sequence ID" value="NZ_JBJHZX010000143.1"/>
</dbReference>
<dbReference type="InterPro" id="IPR001584">
    <property type="entry name" value="Integrase_cat-core"/>
</dbReference>
<dbReference type="EMBL" id="JBJHZX010000143">
    <property type="protein sequence ID" value="MFL0198896.1"/>
    <property type="molecule type" value="Genomic_DNA"/>
</dbReference>
<evidence type="ECO:0000313" key="4">
    <source>
        <dbReference type="Proteomes" id="UP001623660"/>
    </source>
</evidence>
<evidence type="ECO:0000259" key="2">
    <source>
        <dbReference type="PROSITE" id="PS50994"/>
    </source>
</evidence>
<dbReference type="PANTHER" id="PTHR46889">
    <property type="entry name" value="TRANSPOSASE INSF FOR INSERTION SEQUENCE IS3B-RELATED"/>
    <property type="match status" value="1"/>
</dbReference>
<accession>A0ABW8SSZ4</accession>
<dbReference type="Gene3D" id="3.30.420.10">
    <property type="entry name" value="Ribonuclease H-like superfamily/Ribonuclease H"/>
    <property type="match status" value="1"/>
</dbReference>
<dbReference type="Pfam" id="PF00665">
    <property type="entry name" value="rve"/>
    <property type="match status" value="1"/>
</dbReference>
<name>A0ABW8SSZ4_9CLOT</name>
<reference evidence="3 4" key="1">
    <citation type="submission" date="2024-11" db="EMBL/GenBank/DDBJ databases">
        <authorList>
            <person name="Heng Y.C."/>
            <person name="Lim A.C.H."/>
            <person name="Lee J.K.Y."/>
            <person name="Kittelmann S."/>
        </authorList>
    </citation>
    <scope>NUCLEOTIDE SEQUENCE [LARGE SCALE GENOMIC DNA]</scope>
    <source>
        <strain evidence="3 4">WILCCON 0269</strain>
    </source>
</reference>
<evidence type="ECO:0000256" key="1">
    <source>
        <dbReference type="ARBA" id="ARBA00002286"/>
    </source>
</evidence>
<proteinExistence type="predicted"/>
<dbReference type="InterPro" id="IPR012337">
    <property type="entry name" value="RNaseH-like_sf"/>
</dbReference>
<dbReference type="InterPro" id="IPR025948">
    <property type="entry name" value="HTH-like_dom"/>
</dbReference>
<evidence type="ECO:0000313" key="3">
    <source>
        <dbReference type="EMBL" id="MFL0198896.1"/>
    </source>
</evidence>
<dbReference type="Pfam" id="PF13276">
    <property type="entry name" value="HTH_21"/>
    <property type="match status" value="1"/>
</dbReference>
<protein>
    <submittedName>
        <fullName evidence="3">IS3 family transposase</fullName>
    </submittedName>
</protein>
<sequence>MTEAIYIEVQNKCEDLKDKRRVSVSGMLRILGVSRSGYNSCLHRLPSNQQKRKKLVKKKIKKIYDKSHQNYGAPKVTKEIQKTGERISERTVGKYMRELEIKAQYIKPYAVTTKDSDFSSNLENILNEQFNPSAPNAAWCTDITYLWTNAGFVYLTSIMDLYSRKIIAWTLSETLNVSCVIDTINKAKKDRELVSPVIIHSDRGSQ</sequence>
<dbReference type="PANTHER" id="PTHR46889:SF4">
    <property type="entry name" value="TRANSPOSASE INSO FOR INSERTION SEQUENCE ELEMENT IS911B-RELATED"/>
    <property type="match status" value="1"/>
</dbReference>
<feature type="non-terminal residue" evidence="3">
    <location>
        <position position="206"/>
    </location>
</feature>
<dbReference type="InterPro" id="IPR036397">
    <property type="entry name" value="RNaseH_sf"/>
</dbReference>
<dbReference type="SUPFAM" id="SSF53098">
    <property type="entry name" value="Ribonuclease H-like"/>
    <property type="match status" value="1"/>
</dbReference>
<comment type="caution">
    <text evidence="3">The sequence shown here is derived from an EMBL/GenBank/DDBJ whole genome shotgun (WGS) entry which is preliminary data.</text>
</comment>